<dbReference type="Proteomes" id="UP001157353">
    <property type="component" value="Unassembled WGS sequence"/>
</dbReference>
<evidence type="ECO:0000256" key="8">
    <source>
        <dbReference type="SAM" id="Phobius"/>
    </source>
</evidence>
<comment type="caution">
    <text evidence="11">The sequence shown here is derived from an EMBL/GenBank/DDBJ whole genome shotgun (WGS) entry which is preliminary data.</text>
</comment>
<protein>
    <submittedName>
        <fullName evidence="11">Flagellar motor protein MotA</fullName>
    </submittedName>
</protein>
<keyword evidence="11" id="KW-0969">Cilium</keyword>
<proteinExistence type="inferred from homology"/>
<dbReference type="EMBL" id="BSPQ01000005">
    <property type="protein sequence ID" value="GLS90987.1"/>
    <property type="molecule type" value="Genomic_DNA"/>
</dbReference>
<evidence type="ECO:0000256" key="5">
    <source>
        <dbReference type="ARBA" id="ARBA00023136"/>
    </source>
</evidence>
<feature type="domain" description="MotA/TolQ/ExbB proton channel" evidence="10">
    <location>
        <begin position="329"/>
        <end position="437"/>
    </location>
</feature>
<dbReference type="InterPro" id="IPR050790">
    <property type="entry name" value="ExbB/TolQ_transport"/>
</dbReference>
<keyword evidence="4 8" id="KW-1133">Transmembrane helix</keyword>
<evidence type="ECO:0000313" key="12">
    <source>
        <dbReference type="Proteomes" id="UP001157353"/>
    </source>
</evidence>
<evidence type="ECO:0000256" key="1">
    <source>
        <dbReference type="ARBA" id="ARBA00004651"/>
    </source>
</evidence>
<keyword evidence="11" id="KW-0966">Cell projection</keyword>
<comment type="similarity">
    <text evidence="6">Belongs to the exbB/tolQ family.</text>
</comment>
<keyword evidence="12" id="KW-1185">Reference proteome</keyword>
<feature type="coiled-coil region" evidence="7">
    <location>
        <begin position="26"/>
        <end position="75"/>
    </location>
</feature>
<evidence type="ECO:0000256" key="2">
    <source>
        <dbReference type="ARBA" id="ARBA00022475"/>
    </source>
</evidence>
<keyword evidence="5 8" id="KW-0472">Membrane</keyword>
<comment type="subcellular location">
    <subcellularLocation>
        <location evidence="1">Cell membrane</location>
        <topology evidence="1">Multi-pass membrane protein</topology>
    </subcellularLocation>
    <subcellularLocation>
        <location evidence="6">Membrane</location>
        <topology evidence="6">Multi-pass membrane protein</topology>
    </subcellularLocation>
</comment>
<evidence type="ECO:0000256" key="4">
    <source>
        <dbReference type="ARBA" id="ARBA00022989"/>
    </source>
</evidence>
<feature type="transmembrane region" description="Helical" evidence="8">
    <location>
        <begin position="396"/>
        <end position="421"/>
    </location>
</feature>
<feature type="transmembrane region" description="Helical" evidence="8">
    <location>
        <begin position="275"/>
        <end position="297"/>
    </location>
</feature>
<evidence type="ECO:0000256" key="6">
    <source>
        <dbReference type="RuleBase" id="RU004057"/>
    </source>
</evidence>
<evidence type="ECO:0000313" key="11">
    <source>
        <dbReference type="EMBL" id="GLS90987.1"/>
    </source>
</evidence>
<organism evidence="11 12">
    <name type="scientific">Psychromonas marina</name>
    <dbReference type="NCBI Taxonomy" id="88364"/>
    <lineage>
        <taxon>Bacteria</taxon>
        <taxon>Pseudomonadati</taxon>
        <taxon>Pseudomonadota</taxon>
        <taxon>Gammaproteobacteria</taxon>
        <taxon>Alteromonadales</taxon>
        <taxon>Psychromonadaceae</taxon>
        <taxon>Psychromonas</taxon>
    </lineage>
</organism>
<dbReference type="InterPro" id="IPR017270">
    <property type="entry name" value="MotA/TolQ/ExbB-rel"/>
</dbReference>
<evidence type="ECO:0000256" key="7">
    <source>
        <dbReference type="SAM" id="Coils"/>
    </source>
</evidence>
<dbReference type="RefSeq" id="WP_284204098.1">
    <property type="nucleotide sequence ID" value="NZ_BSPQ01000005.1"/>
</dbReference>
<evidence type="ECO:0000259" key="10">
    <source>
        <dbReference type="Pfam" id="PF01618"/>
    </source>
</evidence>
<keyword evidence="6" id="KW-0653">Protein transport</keyword>
<keyword evidence="2" id="KW-1003">Cell membrane</keyword>
<evidence type="ECO:0000256" key="9">
    <source>
        <dbReference type="SAM" id="SignalP"/>
    </source>
</evidence>
<gene>
    <name evidence="11" type="primary">ttpC</name>
    <name evidence="11" type="ORF">GCM10007916_20540</name>
</gene>
<keyword evidence="9" id="KW-0732">Signal</keyword>
<feature type="signal peptide" evidence="9">
    <location>
        <begin position="1"/>
        <end position="19"/>
    </location>
</feature>
<keyword evidence="3 8" id="KW-0812">Transmembrane</keyword>
<dbReference type="Pfam" id="PF01618">
    <property type="entry name" value="MotA_ExbB"/>
    <property type="match status" value="1"/>
</dbReference>
<keyword evidence="11" id="KW-0282">Flagellum</keyword>
<sequence length="468" mass="50808">MKNSILLALCFCLPAFAYANSSANTLDSLLLKVKAQQSENRSIESQRDTDFSADLSVWQEKLKVAQQRLALAKKDAAEKGAAFESNEQQLVELTEALNINKENLGELFGVVRQVAGDFSGQIQGSVISAQYPERNAFVNQLAQSKTLPSLTELEKLWFVMLQDMTESSKVVPFSTQVLDAQGVAKNEQITRLGGFNLVAGSDSANGSQYLVIDSQSELPQPLSRPVASEVQSTLETWQNKDTRLTPFYFDPAKGELLTVLSRTPTWTERAQQGGIIGYIILSILLFGLVIAAVRFALLTKESAKIKLQLNSETASQDNALGRVMGIYQANKQQTTQLLELKLEEAILCEVPRLERGSSVLKVLAAIAPMMGLLGTVTGMIGTFQSITLFGTGDPKLMAGGISMALITTVLGLIAALPLLLIHSLLHSRANNLINIIEQQSAGLIASQAELHEQTNTATEQKLADRKSA</sequence>
<name>A0ABQ6E0W9_9GAMM</name>
<evidence type="ECO:0000256" key="3">
    <source>
        <dbReference type="ARBA" id="ARBA00022692"/>
    </source>
</evidence>
<dbReference type="PANTHER" id="PTHR30625:SF11">
    <property type="entry name" value="MOTA_TOLQ_EXBB PROTON CHANNEL DOMAIN-CONTAINING PROTEIN"/>
    <property type="match status" value="1"/>
</dbReference>
<reference evidence="12" key="1">
    <citation type="journal article" date="2019" name="Int. J. Syst. Evol. Microbiol.">
        <title>The Global Catalogue of Microorganisms (GCM) 10K type strain sequencing project: providing services to taxonomists for standard genome sequencing and annotation.</title>
        <authorList>
            <consortium name="The Broad Institute Genomics Platform"/>
            <consortium name="The Broad Institute Genome Sequencing Center for Infectious Disease"/>
            <person name="Wu L."/>
            <person name="Ma J."/>
        </authorList>
    </citation>
    <scope>NUCLEOTIDE SEQUENCE [LARGE SCALE GENOMIC DNA]</scope>
    <source>
        <strain evidence="12">NBRC 103166</strain>
    </source>
</reference>
<keyword evidence="7" id="KW-0175">Coiled coil</keyword>
<feature type="transmembrane region" description="Helical" evidence="8">
    <location>
        <begin position="362"/>
        <end position="384"/>
    </location>
</feature>
<accession>A0ABQ6E0W9</accession>
<dbReference type="PANTHER" id="PTHR30625">
    <property type="entry name" value="PROTEIN TOLQ"/>
    <property type="match status" value="1"/>
</dbReference>
<keyword evidence="6" id="KW-0813">Transport</keyword>
<dbReference type="PIRSF" id="PIRSF037714">
    <property type="entry name" value="TolR"/>
    <property type="match status" value="1"/>
</dbReference>
<dbReference type="InterPro" id="IPR002898">
    <property type="entry name" value="MotA_ExbB_proton_chnl"/>
</dbReference>
<feature type="chain" id="PRO_5046422712" evidence="9">
    <location>
        <begin position="20"/>
        <end position="468"/>
    </location>
</feature>